<organism evidence="5">
    <name type="scientific">Marivirga arenosa</name>
    <dbReference type="NCBI Taxonomy" id="3059076"/>
    <lineage>
        <taxon>Bacteria</taxon>
        <taxon>Pseudomonadati</taxon>
        <taxon>Bacteroidota</taxon>
        <taxon>Cytophagia</taxon>
        <taxon>Cytophagales</taxon>
        <taxon>Marivirgaceae</taxon>
        <taxon>Marivirga</taxon>
    </lineage>
</organism>
<accession>A0AA51ZXH4</accession>
<feature type="transmembrane region" description="Helical" evidence="2">
    <location>
        <begin position="5"/>
        <end position="23"/>
    </location>
</feature>
<dbReference type="InterPro" id="IPR000700">
    <property type="entry name" value="PAS-assoc_C"/>
</dbReference>
<dbReference type="InterPro" id="IPR029016">
    <property type="entry name" value="GAF-like_dom_sf"/>
</dbReference>
<reference evidence="5" key="1">
    <citation type="submission" date="2023-08" db="EMBL/GenBank/DDBJ databases">
        <title>Comparative genomics and taxonomic characterization of three novel marine species of genus Marivirga.</title>
        <authorList>
            <person name="Muhammad N."/>
            <person name="Kim S.-G."/>
        </authorList>
    </citation>
    <scope>NUCLEOTIDE SEQUENCE</scope>
    <source>
        <strain evidence="5">BKB1-2</strain>
    </source>
</reference>
<keyword evidence="2" id="KW-0472">Membrane</keyword>
<dbReference type="SUPFAM" id="SSF55785">
    <property type="entry name" value="PYP-like sensor domain (PAS domain)"/>
    <property type="match status" value="1"/>
</dbReference>
<name>A0AA51ZXH4_9BACT</name>
<dbReference type="AlphaFoldDB" id="A0AA51ZXH4"/>
<sequence>MTNKILNILSILLVGASLVMSFLEIEMRYLILGALSVALIFLIINFFTFVRVSKIIKKWSGDFYWLNKVLHQFDKKMKDFQELKANVSYAFAAINNIGEKQFLNEIKNINSEAIKFDLEKAHNKILKLRKTEEENAWINEGIAQIASIKNSDNNISEYSFQILKTVISYLNLNQGQFFIKKTDEEGDYFELSATYAFDRRKYFKKKIRKGQGLLGQLFYDKELLYFTEIPEDYIQIKSGLGDALPRSICLIPFISDDKIYGAMEVASFQNLDKNDFEYLEKIAARIGFNLTSISNQANTERMLKESQELTQEMRAQEEELRQNMEELEATQNQMNSKQKEINAVLSALSTVELDLDGRVNSANEVFMSITGYKDEQIVGKPYRNLIPQHGNDPIQYEIMWNSILEGRTFSGEFRIVNAEGNEIWMAGNFTPILNENNEPYKVMVISLFTTQDKEKLIEFQEIVAVFKNCFPIAEVYPDFRFKTANDLFLKELGIKRLELRKTLLSDFIKNGVHDKVKKQLEAEKTSPENIELLLELQDGNKKSFNSSIQKIGVNDKERALLILQRSN</sequence>
<dbReference type="InterPro" id="IPR013655">
    <property type="entry name" value="PAS_fold_3"/>
</dbReference>
<proteinExistence type="predicted"/>
<dbReference type="CDD" id="cd00130">
    <property type="entry name" value="PAS"/>
    <property type="match status" value="1"/>
</dbReference>
<dbReference type="PROSITE" id="PS50113">
    <property type="entry name" value="PAC"/>
    <property type="match status" value="1"/>
</dbReference>
<keyword evidence="1" id="KW-0175">Coiled coil</keyword>
<dbReference type="PROSITE" id="PS50112">
    <property type="entry name" value="PAS"/>
    <property type="match status" value="1"/>
</dbReference>
<dbReference type="Pfam" id="PF13185">
    <property type="entry name" value="GAF_2"/>
    <property type="match status" value="1"/>
</dbReference>
<dbReference type="NCBIfam" id="TIGR00229">
    <property type="entry name" value="sensory_box"/>
    <property type="match status" value="1"/>
</dbReference>
<dbReference type="Gene3D" id="3.30.450.20">
    <property type="entry name" value="PAS domain"/>
    <property type="match status" value="1"/>
</dbReference>
<evidence type="ECO:0000256" key="1">
    <source>
        <dbReference type="SAM" id="Coils"/>
    </source>
</evidence>
<protein>
    <submittedName>
        <fullName evidence="5">PAS domain S-box protein</fullName>
    </submittedName>
</protein>
<dbReference type="EMBL" id="CP129968">
    <property type="protein sequence ID" value="WNB18588.1"/>
    <property type="molecule type" value="Genomic_DNA"/>
</dbReference>
<evidence type="ECO:0000259" key="3">
    <source>
        <dbReference type="PROSITE" id="PS50112"/>
    </source>
</evidence>
<evidence type="ECO:0000313" key="5">
    <source>
        <dbReference type="EMBL" id="WNB18588.1"/>
    </source>
</evidence>
<dbReference type="InterPro" id="IPR035965">
    <property type="entry name" value="PAS-like_dom_sf"/>
</dbReference>
<dbReference type="InterPro" id="IPR003018">
    <property type="entry name" value="GAF"/>
</dbReference>
<gene>
    <name evidence="5" type="ORF">QYS47_30680</name>
</gene>
<dbReference type="RefSeq" id="WP_322348111.1">
    <property type="nucleotide sequence ID" value="NZ_CP129968.2"/>
</dbReference>
<feature type="transmembrane region" description="Helical" evidence="2">
    <location>
        <begin position="29"/>
        <end position="50"/>
    </location>
</feature>
<feature type="domain" description="PAS" evidence="3">
    <location>
        <begin position="353"/>
        <end position="380"/>
    </location>
</feature>
<dbReference type="InterPro" id="IPR000014">
    <property type="entry name" value="PAS"/>
</dbReference>
<dbReference type="SUPFAM" id="SSF55781">
    <property type="entry name" value="GAF domain-like"/>
    <property type="match status" value="1"/>
</dbReference>
<keyword evidence="2" id="KW-0812">Transmembrane</keyword>
<dbReference type="Proteomes" id="UP001232019">
    <property type="component" value="Chromosome"/>
</dbReference>
<feature type="domain" description="PAC" evidence="4">
    <location>
        <begin position="409"/>
        <end position="461"/>
    </location>
</feature>
<evidence type="ECO:0000259" key="4">
    <source>
        <dbReference type="PROSITE" id="PS50113"/>
    </source>
</evidence>
<evidence type="ECO:0000256" key="2">
    <source>
        <dbReference type="SAM" id="Phobius"/>
    </source>
</evidence>
<keyword evidence="2" id="KW-1133">Transmembrane helix</keyword>
<feature type="coiled-coil region" evidence="1">
    <location>
        <begin position="299"/>
        <end position="347"/>
    </location>
</feature>
<dbReference type="Gene3D" id="3.30.450.40">
    <property type="match status" value="1"/>
</dbReference>
<dbReference type="KEGG" id="marp:QYS47_30680"/>
<dbReference type="Pfam" id="PF08447">
    <property type="entry name" value="PAS_3"/>
    <property type="match status" value="1"/>
</dbReference>